<protein>
    <submittedName>
        <fullName evidence="2">(raccoon dog) hypothetical protein</fullName>
    </submittedName>
</protein>
<name>A0A811YLA9_NYCPR</name>
<accession>A0A811YLA9</accession>
<dbReference type="AlphaFoldDB" id="A0A811YLA9"/>
<evidence type="ECO:0000313" key="3">
    <source>
        <dbReference type="Proteomes" id="UP000645828"/>
    </source>
</evidence>
<feature type="region of interest" description="Disordered" evidence="1">
    <location>
        <begin position="104"/>
        <end position="132"/>
    </location>
</feature>
<evidence type="ECO:0000256" key="1">
    <source>
        <dbReference type="SAM" id="MobiDB-lite"/>
    </source>
</evidence>
<gene>
    <name evidence="2" type="ORF">NYPRO_LOCUS8027</name>
</gene>
<organism evidence="2 3">
    <name type="scientific">Nyctereutes procyonoides</name>
    <name type="common">Raccoon dog</name>
    <name type="synonym">Canis procyonoides</name>
    <dbReference type="NCBI Taxonomy" id="34880"/>
    <lineage>
        <taxon>Eukaryota</taxon>
        <taxon>Metazoa</taxon>
        <taxon>Chordata</taxon>
        <taxon>Craniata</taxon>
        <taxon>Vertebrata</taxon>
        <taxon>Euteleostomi</taxon>
        <taxon>Mammalia</taxon>
        <taxon>Eutheria</taxon>
        <taxon>Laurasiatheria</taxon>
        <taxon>Carnivora</taxon>
        <taxon>Caniformia</taxon>
        <taxon>Canidae</taxon>
        <taxon>Nyctereutes</taxon>
    </lineage>
</organism>
<sequence>MQRMFGCWQPSERDGWLEQPIFFINQPIMLRSINVHFLLPLSTAPVPEPDPEPPQELAPAPTVVPAAALEPKLQLERAVMPPAMSEPVQGVVIALTYCHQLEEPPAPLSAGTGSSPSYQGLSNHLPQWSNQP</sequence>
<evidence type="ECO:0000313" key="2">
    <source>
        <dbReference type="EMBL" id="CAD7675232.1"/>
    </source>
</evidence>
<proteinExistence type="predicted"/>
<feature type="compositionally biased region" description="Polar residues" evidence="1">
    <location>
        <begin position="111"/>
        <end position="132"/>
    </location>
</feature>
<keyword evidence="3" id="KW-1185">Reference proteome</keyword>
<dbReference type="Proteomes" id="UP000645828">
    <property type="component" value="Unassembled WGS sequence"/>
</dbReference>
<reference evidence="2" key="1">
    <citation type="submission" date="2020-12" db="EMBL/GenBank/DDBJ databases">
        <authorList>
            <consortium name="Molecular Ecology Group"/>
        </authorList>
    </citation>
    <scope>NUCLEOTIDE SEQUENCE</scope>
    <source>
        <strain evidence="2">TBG_1078</strain>
    </source>
</reference>
<dbReference type="EMBL" id="CAJHUB010000675">
    <property type="protein sequence ID" value="CAD7675232.1"/>
    <property type="molecule type" value="Genomic_DNA"/>
</dbReference>
<comment type="caution">
    <text evidence="2">The sequence shown here is derived from an EMBL/GenBank/DDBJ whole genome shotgun (WGS) entry which is preliminary data.</text>
</comment>